<dbReference type="EMBL" id="SNRW01011127">
    <property type="protein sequence ID" value="KAA6375575.1"/>
    <property type="molecule type" value="Genomic_DNA"/>
</dbReference>
<name>A0A5J4V0L2_9EUKA</name>
<dbReference type="InterPro" id="IPR045455">
    <property type="entry name" value="NrS-1_pol-like_helicase"/>
</dbReference>
<proteinExistence type="predicted"/>
<reference evidence="2 3" key="1">
    <citation type="submission" date="2019-03" db="EMBL/GenBank/DDBJ databases">
        <title>Single cell metagenomics reveals metabolic interactions within the superorganism composed of flagellate Streblomastix strix and complex community of Bacteroidetes bacteria on its surface.</title>
        <authorList>
            <person name="Treitli S.C."/>
            <person name="Kolisko M."/>
            <person name="Husnik F."/>
            <person name="Keeling P."/>
            <person name="Hampl V."/>
        </authorList>
    </citation>
    <scope>NUCLEOTIDE SEQUENCE [LARGE SCALE GENOMIC DNA]</scope>
    <source>
        <strain evidence="2">ST1C</strain>
    </source>
</reference>
<dbReference type="AlphaFoldDB" id="A0A5J4V0L2"/>
<comment type="caution">
    <text evidence="2">The sequence shown here is derived from an EMBL/GenBank/DDBJ whole genome shotgun (WGS) entry which is preliminary data.</text>
</comment>
<dbReference type="Proteomes" id="UP000324800">
    <property type="component" value="Unassembled WGS sequence"/>
</dbReference>
<organism evidence="2 3">
    <name type="scientific">Streblomastix strix</name>
    <dbReference type="NCBI Taxonomy" id="222440"/>
    <lineage>
        <taxon>Eukaryota</taxon>
        <taxon>Metamonada</taxon>
        <taxon>Preaxostyla</taxon>
        <taxon>Oxymonadida</taxon>
        <taxon>Streblomastigidae</taxon>
        <taxon>Streblomastix</taxon>
    </lineage>
</organism>
<protein>
    <recommendedName>
        <fullName evidence="1">NrS-1 polymerase-like helicase domain-containing protein</fullName>
    </recommendedName>
</protein>
<accession>A0A5J4V0L2</accession>
<feature type="domain" description="NrS-1 polymerase-like helicase" evidence="1">
    <location>
        <begin position="246"/>
        <end position="336"/>
    </location>
</feature>
<evidence type="ECO:0000313" key="3">
    <source>
        <dbReference type="Proteomes" id="UP000324800"/>
    </source>
</evidence>
<evidence type="ECO:0000259" key="1">
    <source>
        <dbReference type="Pfam" id="PF19263"/>
    </source>
</evidence>
<evidence type="ECO:0000313" key="2">
    <source>
        <dbReference type="EMBL" id="KAA6375575.1"/>
    </source>
</evidence>
<dbReference type="Pfam" id="PF19263">
    <property type="entry name" value="DUF5906"/>
    <property type="match status" value="1"/>
</dbReference>
<gene>
    <name evidence="2" type="ORF">EZS28_028897</name>
</gene>
<sequence length="483" mass="56768">MVLVSIDTILSRNTHESDKFIYVDSSYNSLDNFKQKYSDPVIVKEFRDSLIDEDTQRIQNAFIKYDKQTIQDRIVREPLYNHEKVDKRPDYCKKETCELTDEEKISVEAYKQKHQYQERTGFVTNIAKCPFLAVVDIDIDKKLEDSAKKQIREEIVKKIQDSNLNVGLVQTAHGGVHIYCNTGRIHLNNNSMVKVISTEKYDVDVFACAYPDNELPSWDMLRMKYDDKVDPNDKDKIRKLRNIVVQQQSNITNVKDITGDFNETAIEGMVLDICNEVQNYDDQDVHTSRIMKSIIMDGRLNVGQKFAPKRWVDNMVNVIFLSNNAKPAKIEQHDRRYLALYAQDEMKNNKELFKRLYRNFNENFYRNLITFFYQVNLTDVNLTDNIPMTETKLDIQCASRTAVEDFIIQHLQSLKEGMLCSTAQVNCPSEMKLKNFQTAIKFYCERKVLMKQGQRQWYYILKPIHYDTYQKLSENLVDNDINE</sequence>